<dbReference type="GO" id="GO:0005737">
    <property type="term" value="C:cytoplasm"/>
    <property type="evidence" value="ECO:0007669"/>
    <property type="project" value="UniProtKB-SubCell"/>
</dbReference>
<dbReference type="InterPro" id="IPR053926">
    <property type="entry name" value="RecX_HTH_1st"/>
</dbReference>
<reference evidence="9 10" key="1">
    <citation type="submission" date="2020-07" db="EMBL/GenBank/DDBJ databases">
        <title>Genomic Encyclopedia of Type Strains, Phase IV (KMG-V): Genome sequencing to study the core and pangenomes of soil and plant-associated prokaryotes.</title>
        <authorList>
            <person name="Whitman W."/>
        </authorList>
    </citation>
    <scope>NUCLEOTIDE SEQUENCE [LARGE SCALE GENOMIC DNA]</scope>
    <source>
        <strain evidence="9 10">RH2WT43</strain>
    </source>
</reference>
<dbReference type="PANTHER" id="PTHR33602">
    <property type="entry name" value="REGULATORY PROTEIN RECX FAMILY PROTEIN"/>
    <property type="match status" value="1"/>
</dbReference>
<evidence type="ECO:0000259" key="7">
    <source>
        <dbReference type="Pfam" id="PF21981"/>
    </source>
</evidence>
<dbReference type="RefSeq" id="WP_182529614.1">
    <property type="nucleotide sequence ID" value="NZ_JACGXL010000001.1"/>
</dbReference>
<dbReference type="InterPro" id="IPR053925">
    <property type="entry name" value="RecX_HTH_3rd"/>
</dbReference>
<comment type="similarity">
    <text evidence="2 5">Belongs to the RecX family.</text>
</comment>
<evidence type="ECO:0000256" key="3">
    <source>
        <dbReference type="ARBA" id="ARBA00018111"/>
    </source>
</evidence>
<dbReference type="InterPro" id="IPR036388">
    <property type="entry name" value="WH-like_DNA-bd_sf"/>
</dbReference>
<evidence type="ECO:0000259" key="8">
    <source>
        <dbReference type="Pfam" id="PF21982"/>
    </source>
</evidence>
<comment type="caution">
    <text evidence="9">The sequence shown here is derived from an EMBL/GenBank/DDBJ whole genome shotgun (WGS) entry which is preliminary data.</text>
</comment>
<dbReference type="InterPro" id="IPR003783">
    <property type="entry name" value="Regulatory_RecX"/>
</dbReference>
<dbReference type="InterPro" id="IPR053924">
    <property type="entry name" value="RecX_HTH_2nd"/>
</dbReference>
<evidence type="ECO:0000313" key="9">
    <source>
        <dbReference type="EMBL" id="MBA8886544.1"/>
    </source>
</evidence>
<accession>A0A839F2M3</accession>
<evidence type="ECO:0000256" key="1">
    <source>
        <dbReference type="ARBA" id="ARBA00004496"/>
    </source>
</evidence>
<sequence length="165" mass="17908">MKKKGRPGTEGAPRSGYDRALGLLARREHSARELRTKLAARGHATDEAGDAVDRLQQQDYQNDARFAASIARQRSSQGYGPRRIRAELKSHGLAEAAIREAIAALDGDWSAAAAAQLRRRYGAKAPADHGERAARAGFLLRRGFDPATVRAVTHAEVDDPGEELD</sequence>
<name>A0A839F2M3_9GAMM</name>
<dbReference type="PANTHER" id="PTHR33602:SF1">
    <property type="entry name" value="REGULATORY PROTEIN RECX FAMILY PROTEIN"/>
    <property type="match status" value="1"/>
</dbReference>
<keyword evidence="4 5" id="KW-0963">Cytoplasm</keyword>
<dbReference type="AlphaFoldDB" id="A0A839F2M3"/>
<keyword evidence="10" id="KW-1185">Reference proteome</keyword>
<feature type="domain" description="RecX third three-helical" evidence="7">
    <location>
        <begin position="111"/>
        <end position="152"/>
    </location>
</feature>
<dbReference type="Pfam" id="PF21982">
    <property type="entry name" value="RecX_HTH1"/>
    <property type="match status" value="1"/>
</dbReference>
<dbReference type="Gene3D" id="1.10.10.10">
    <property type="entry name" value="Winged helix-like DNA-binding domain superfamily/Winged helix DNA-binding domain"/>
    <property type="match status" value="3"/>
</dbReference>
<dbReference type="EMBL" id="JACGXL010000001">
    <property type="protein sequence ID" value="MBA8886544.1"/>
    <property type="molecule type" value="Genomic_DNA"/>
</dbReference>
<dbReference type="HAMAP" id="MF_01114">
    <property type="entry name" value="RecX"/>
    <property type="match status" value="1"/>
</dbReference>
<proteinExistence type="inferred from homology"/>
<protein>
    <recommendedName>
        <fullName evidence="3 5">Regulatory protein RecX</fullName>
    </recommendedName>
</protein>
<organism evidence="9 10">
    <name type="scientific">Dokdonella fugitiva</name>
    <dbReference type="NCBI Taxonomy" id="328517"/>
    <lineage>
        <taxon>Bacteria</taxon>
        <taxon>Pseudomonadati</taxon>
        <taxon>Pseudomonadota</taxon>
        <taxon>Gammaproteobacteria</taxon>
        <taxon>Lysobacterales</taxon>
        <taxon>Rhodanobacteraceae</taxon>
        <taxon>Dokdonella</taxon>
    </lineage>
</organism>
<feature type="domain" description="RecX first three-helical" evidence="8">
    <location>
        <begin position="17"/>
        <end position="55"/>
    </location>
</feature>
<evidence type="ECO:0000256" key="4">
    <source>
        <dbReference type="ARBA" id="ARBA00022490"/>
    </source>
</evidence>
<dbReference type="GO" id="GO:0006282">
    <property type="term" value="P:regulation of DNA repair"/>
    <property type="evidence" value="ECO:0007669"/>
    <property type="project" value="UniProtKB-UniRule"/>
</dbReference>
<dbReference type="Proteomes" id="UP000550401">
    <property type="component" value="Unassembled WGS sequence"/>
</dbReference>
<evidence type="ECO:0000256" key="2">
    <source>
        <dbReference type="ARBA" id="ARBA00009695"/>
    </source>
</evidence>
<comment type="function">
    <text evidence="5">Modulates RecA activity.</text>
</comment>
<evidence type="ECO:0000259" key="6">
    <source>
        <dbReference type="Pfam" id="PF02631"/>
    </source>
</evidence>
<gene>
    <name evidence="5" type="primary">recX</name>
    <name evidence="9" type="ORF">FHW12_000735</name>
</gene>
<evidence type="ECO:0000313" key="10">
    <source>
        <dbReference type="Proteomes" id="UP000550401"/>
    </source>
</evidence>
<feature type="domain" description="RecX second three-helical" evidence="6">
    <location>
        <begin position="62"/>
        <end position="102"/>
    </location>
</feature>
<comment type="subcellular location">
    <subcellularLocation>
        <location evidence="1 5">Cytoplasm</location>
    </subcellularLocation>
</comment>
<evidence type="ECO:0000256" key="5">
    <source>
        <dbReference type="HAMAP-Rule" id="MF_01114"/>
    </source>
</evidence>
<dbReference type="Pfam" id="PF02631">
    <property type="entry name" value="RecX_HTH2"/>
    <property type="match status" value="1"/>
</dbReference>
<dbReference type="Pfam" id="PF21981">
    <property type="entry name" value="RecX_HTH3"/>
    <property type="match status" value="1"/>
</dbReference>